<dbReference type="Gene3D" id="1.10.1200.10">
    <property type="entry name" value="ACP-like"/>
    <property type="match status" value="1"/>
</dbReference>
<accession>A0A814SSA9</accession>
<reference evidence="7" key="1">
    <citation type="submission" date="2021-02" db="EMBL/GenBank/DDBJ databases">
        <authorList>
            <person name="Nowell W R."/>
        </authorList>
    </citation>
    <scope>NUCLEOTIDE SEQUENCE</scope>
</reference>
<keyword evidence="3" id="KW-0436">Ligase</keyword>
<dbReference type="CDD" id="cd05235">
    <property type="entry name" value="SDR_e1"/>
    <property type="match status" value="1"/>
</dbReference>
<evidence type="ECO:0000256" key="4">
    <source>
        <dbReference type="ARBA" id="ARBA00022832"/>
    </source>
</evidence>
<evidence type="ECO:0000256" key="5">
    <source>
        <dbReference type="ARBA" id="ARBA00026121"/>
    </source>
</evidence>
<evidence type="ECO:0000259" key="6">
    <source>
        <dbReference type="PROSITE" id="PS50075"/>
    </source>
</evidence>
<protein>
    <recommendedName>
        <fullName evidence="5">long-chain-fatty-acid--CoA ligase</fullName>
        <ecNumber evidence="5">6.2.1.3</ecNumber>
    </recommendedName>
</protein>
<dbReference type="Pfam" id="PF00550">
    <property type="entry name" value="PP-binding"/>
    <property type="match status" value="1"/>
</dbReference>
<dbReference type="EC" id="6.2.1.3" evidence="5"/>
<dbReference type="Pfam" id="PF00501">
    <property type="entry name" value="AMP-binding"/>
    <property type="match status" value="1"/>
</dbReference>
<dbReference type="PROSITE" id="PS50075">
    <property type="entry name" value="CARRIER"/>
    <property type="match status" value="1"/>
</dbReference>
<comment type="caution">
    <text evidence="7">The sequence shown here is derived from an EMBL/GenBank/DDBJ whole genome shotgun (WGS) entry which is preliminary data.</text>
</comment>
<dbReference type="Gene3D" id="3.40.50.720">
    <property type="entry name" value="NAD(P)-binding Rossmann-like Domain"/>
    <property type="match status" value="1"/>
</dbReference>
<keyword evidence="4" id="KW-0443">Lipid metabolism</keyword>
<dbReference type="AlphaFoldDB" id="A0A814SSA9"/>
<sequence>MCKATKQPAHCHYLVRKVTLDYGIEKICTKMDLASQILTAIEFNWDQPCLGTRDRCKMDLNSYENSYSWQTFKTVGDRIKNFSYGLSSLLQPRDYLGICAVNRPEWIIADFACILQNIISVPISSRLRDHDIIFVINNTRISAIVCDQEMLSKFIQIHSECSTLRHLICMDPISETISDKYSLYENMNIIEKDGLSIHYMSNIEKHSSTKKREYIINEPNDCITVVYTSGSLGFPKGAVLSEKVFKPQYPTEYVSKLEKSVKFCYRPLVWITDRKATILGFLKGGSTGFSTGNVAQLTEELALVEPTSFSAQPTFWNKIYLEFNTMLLLSGMNNEECLLEQFSKIIPLRCRVISVGGAMVSSTILKFIQRCFRHCKIVESYGTTECGRITFDYDFLRTMIDYRLESVTEMGYTLNDKPYPRGELLVKTTQMFSGYINNPEETKEALTEDGFFRTGDIVELRGVTKQKPDIHVIDRKKNFFKLSQGQFISPESLECIYLQSLFIEQIYIYGNGLENSVKAVVVPNKQYAQIFATKHNLDSIDPINSQKLFYDAILEDLQTIAAQQSLQKHEIPSKLIIDFQPFTSENGLLTLSMKLCRYKLAAHYADRLNDNKMIDNRLKNIIEKVTGQQLSNMENDHFFITMGEDSLTSLRLSHMIRNDLGVSIPFNLLFQPNMTLQRLADFIKNPSQITDSSESIVPRLLKDAELELNITIEQCRNITNTPTMVFLTGATGYVGAFLLARMLKVYPTNCKFVCLVRCKPLMDPIDRIQQNMSLLQIWNEDFRERIVALRGDLVENRFGLDNQAYEDLAKKTNIIFHCGAIVNFILPYNLLYDANVCGTREVIRLACHAPVYIPIQYISTMSVLSGRMAEEISIDNIPPDNLKTGYAQSKWVAEKLIMNATRMGLPVVIYRLGSIGAHTETGACNRHDLNTLLISTIMKIGYYPATLLNMTLKELPVDYAVQDIISLDRIQSNDDKRIYHVTNKNNGISFQNIIETIRNIGIQIESISYDEWRIKLLSESKQNNQLESISEFLLHYNTFIQRSTKTLEQQFQPTLSSFDTDYILKWLTFILKGVGVDVGI</sequence>
<dbReference type="SUPFAM" id="SSF51735">
    <property type="entry name" value="NAD(P)-binding Rossmann-fold domains"/>
    <property type="match status" value="1"/>
</dbReference>
<dbReference type="GO" id="GO:0016020">
    <property type="term" value="C:membrane"/>
    <property type="evidence" value="ECO:0007669"/>
    <property type="project" value="TreeGrafter"/>
</dbReference>
<keyword evidence="4" id="KW-0276">Fatty acid metabolism</keyword>
<dbReference type="PANTHER" id="PTHR43272">
    <property type="entry name" value="LONG-CHAIN-FATTY-ACID--COA LIGASE"/>
    <property type="match status" value="1"/>
</dbReference>
<dbReference type="GO" id="GO:0004467">
    <property type="term" value="F:long-chain fatty acid-CoA ligase activity"/>
    <property type="evidence" value="ECO:0007669"/>
    <property type="project" value="UniProtKB-EC"/>
</dbReference>
<dbReference type="InterPro" id="IPR000873">
    <property type="entry name" value="AMP-dep_synth/lig_dom"/>
</dbReference>
<dbReference type="Gene3D" id="3.40.50.12780">
    <property type="entry name" value="N-terminal domain of ligase-like"/>
    <property type="match status" value="1"/>
</dbReference>
<organism evidence="7 8">
    <name type="scientific">Adineta steineri</name>
    <dbReference type="NCBI Taxonomy" id="433720"/>
    <lineage>
        <taxon>Eukaryota</taxon>
        <taxon>Metazoa</taxon>
        <taxon>Spiralia</taxon>
        <taxon>Gnathifera</taxon>
        <taxon>Rotifera</taxon>
        <taxon>Eurotatoria</taxon>
        <taxon>Bdelloidea</taxon>
        <taxon>Adinetida</taxon>
        <taxon>Adinetidae</taxon>
        <taxon>Adineta</taxon>
    </lineage>
</organism>
<proteinExistence type="predicted"/>
<dbReference type="InterPro" id="IPR009081">
    <property type="entry name" value="PP-bd_ACP"/>
</dbReference>
<dbReference type="InterPro" id="IPR036736">
    <property type="entry name" value="ACP-like_sf"/>
</dbReference>
<dbReference type="InterPro" id="IPR010080">
    <property type="entry name" value="Thioester_reductase-like_dom"/>
</dbReference>
<dbReference type="GO" id="GO:0005783">
    <property type="term" value="C:endoplasmic reticulum"/>
    <property type="evidence" value="ECO:0007669"/>
    <property type="project" value="TreeGrafter"/>
</dbReference>
<evidence type="ECO:0000256" key="3">
    <source>
        <dbReference type="ARBA" id="ARBA00022598"/>
    </source>
</evidence>
<dbReference type="PANTHER" id="PTHR43272:SF91">
    <property type="entry name" value="CARRIER DOMAIN-CONTAINING PROTEIN"/>
    <property type="match status" value="1"/>
</dbReference>
<keyword evidence="2" id="KW-0597">Phosphoprotein</keyword>
<dbReference type="Pfam" id="PF07993">
    <property type="entry name" value="NAD_binding_4"/>
    <property type="match status" value="1"/>
</dbReference>
<dbReference type="InterPro" id="IPR042099">
    <property type="entry name" value="ANL_N_sf"/>
</dbReference>
<feature type="domain" description="Carrier" evidence="6">
    <location>
        <begin position="609"/>
        <end position="687"/>
    </location>
</feature>
<dbReference type="InterPro" id="IPR013120">
    <property type="entry name" value="FAR_NAD-bd"/>
</dbReference>
<dbReference type="NCBIfam" id="TIGR01746">
    <property type="entry name" value="Thioester-redct"/>
    <property type="match status" value="1"/>
</dbReference>
<keyword evidence="1" id="KW-0596">Phosphopantetheine</keyword>
<evidence type="ECO:0000256" key="1">
    <source>
        <dbReference type="ARBA" id="ARBA00022450"/>
    </source>
</evidence>
<dbReference type="SUPFAM" id="SSF47336">
    <property type="entry name" value="ACP-like"/>
    <property type="match status" value="1"/>
</dbReference>
<name>A0A814SSA9_9BILA</name>
<dbReference type="SUPFAM" id="SSF56801">
    <property type="entry name" value="Acetyl-CoA synthetase-like"/>
    <property type="match status" value="1"/>
</dbReference>
<evidence type="ECO:0000313" key="8">
    <source>
        <dbReference type="Proteomes" id="UP000663891"/>
    </source>
</evidence>
<dbReference type="InterPro" id="IPR036291">
    <property type="entry name" value="NAD(P)-bd_dom_sf"/>
</dbReference>
<gene>
    <name evidence="7" type="ORF">VCS650_LOCUS22849</name>
</gene>
<dbReference type="OrthoDB" id="416786at2759"/>
<evidence type="ECO:0000313" key="7">
    <source>
        <dbReference type="EMBL" id="CAF1151684.1"/>
    </source>
</evidence>
<dbReference type="Proteomes" id="UP000663891">
    <property type="component" value="Unassembled WGS sequence"/>
</dbReference>
<dbReference type="EMBL" id="CAJNON010000261">
    <property type="protein sequence ID" value="CAF1151684.1"/>
    <property type="molecule type" value="Genomic_DNA"/>
</dbReference>
<evidence type="ECO:0000256" key="2">
    <source>
        <dbReference type="ARBA" id="ARBA00022553"/>
    </source>
</evidence>